<name>A0A0S2DKK2_LYSEN</name>
<proteinExistence type="predicted"/>
<feature type="region of interest" description="Disordered" evidence="1">
    <location>
        <begin position="26"/>
        <end position="90"/>
    </location>
</feature>
<organism evidence="2 3">
    <name type="scientific">Lysobacter enzymogenes</name>
    <dbReference type="NCBI Taxonomy" id="69"/>
    <lineage>
        <taxon>Bacteria</taxon>
        <taxon>Pseudomonadati</taxon>
        <taxon>Pseudomonadota</taxon>
        <taxon>Gammaproteobacteria</taxon>
        <taxon>Lysobacterales</taxon>
        <taxon>Lysobacteraceae</taxon>
        <taxon>Lysobacter</taxon>
    </lineage>
</organism>
<dbReference type="EMBL" id="CP013140">
    <property type="protein sequence ID" value="ALN59179.1"/>
    <property type="molecule type" value="Genomic_DNA"/>
</dbReference>
<dbReference type="Proteomes" id="UP000061569">
    <property type="component" value="Chromosome"/>
</dbReference>
<protein>
    <submittedName>
        <fullName evidence="2">Uncharacterized protein</fullName>
    </submittedName>
</protein>
<dbReference type="AlphaFoldDB" id="A0A0S2DKK2"/>
<sequence length="90" mass="9511">MQRAESDASQLNRYRVRASAVLACVPHAKKKTPAGAGARTSSPSWEASPRDACARRRGAASYGPASAGAKHTGSRQAGPQPPVRRRTVRT</sequence>
<gene>
    <name evidence="2" type="ORF">GLE_3836</name>
</gene>
<accession>A0A0S2DKK2</accession>
<evidence type="ECO:0000313" key="2">
    <source>
        <dbReference type="EMBL" id="ALN59179.1"/>
    </source>
</evidence>
<feature type="compositionally biased region" description="Low complexity" evidence="1">
    <location>
        <begin position="59"/>
        <end position="69"/>
    </location>
</feature>
<evidence type="ECO:0000313" key="3">
    <source>
        <dbReference type="Proteomes" id="UP000061569"/>
    </source>
</evidence>
<reference evidence="2 3" key="1">
    <citation type="submission" date="2015-11" db="EMBL/GenBank/DDBJ databases">
        <title>Genome sequences of Lysobacter enzymogenes strain C3 and Lysobacter antibioticus ATCC 29479.</title>
        <authorList>
            <person name="Kobayashi D.Y."/>
        </authorList>
    </citation>
    <scope>NUCLEOTIDE SEQUENCE [LARGE SCALE GENOMIC DNA]</scope>
    <source>
        <strain evidence="2 3">C3</strain>
    </source>
</reference>
<dbReference type="KEGG" id="lez:GLE_3836"/>
<evidence type="ECO:0000256" key="1">
    <source>
        <dbReference type="SAM" id="MobiDB-lite"/>
    </source>
</evidence>
<dbReference type="PATRIC" id="fig|69.6.peg.3778"/>